<dbReference type="AlphaFoldDB" id="A0A916RW59"/>
<reference evidence="1" key="1">
    <citation type="journal article" date="2014" name="Int. J. Syst. Evol. Microbiol.">
        <title>Complete genome sequence of Corynebacterium casei LMG S-19264T (=DSM 44701T), isolated from a smear-ripened cheese.</title>
        <authorList>
            <consortium name="US DOE Joint Genome Institute (JGI-PGF)"/>
            <person name="Walter F."/>
            <person name="Albersmeier A."/>
            <person name="Kalinowski J."/>
            <person name="Ruckert C."/>
        </authorList>
    </citation>
    <scope>NUCLEOTIDE SEQUENCE</scope>
    <source>
        <strain evidence="1">CGMCC 1.12408</strain>
    </source>
</reference>
<evidence type="ECO:0008006" key="3">
    <source>
        <dbReference type="Google" id="ProtNLM"/>
    </source>
</evidence>
<reference evidence="1" key="2">
    <citation type="submission" date="2020-09" db="EMBL/GenBank/DDBJ databases">
        <authorList>
            <person name="Sun Q."/>
            <person name="Zhou Y."/>
        </authorList>
    </citation>
    <scope>NUCLEOTIDE SEQUENCE</scope>
    <source>
        <strain evidence="1">CGMCC 1.12408</strain>
    </source>
</reference>
<name>A0A916RW59_9BACI</name>
<gene>
    <name evidence="1" type="ORF">GCM10008025_13080</name>
</gene>
<protein>
    <recommendedName>
        <fullName evidence="3">Sporulation histidine kinase inhibitor Sda</fullName>
    </recommendedName>
</protein>
<proteinExistence type="predicted"/>
<evidence type="ECO:0000313" key="2">
    <source>
        <dbReference type="Proteomes" id="UP000613512"/>
    </source>
</evidence>
<sequence>MDTNLGNRTDSLKKLSDKQLQEAYNNAIVLDLDEDFIRMLKREMISRKLIESNTGIYWV</sequence>
<dbReference type="InterPro" id="IPR015064">
    <property type="entry name" value="Sda"/>
</dbReference>
<evidence type="ECO:0000313" key="1">
    <source>
        <dbReference type="EMBL" id="GGA70635.1"/>
    </source>
</evidence>
<dbReference type="EMBL" id="BMEY01000005">
    <property type="protein sequence ID" value="GGA70635.1"/>
    <property type="molecule type" value="Genomic_DNA"/>
</dbReference>
<organism evidence="1 2">
    <name type="scientific">Ornithinibacillus halotolerans</name>
    <dbReference type="NCBI Taxonomy" id="1274357"/>
    <lineage>
        <taxon>Bacteria</taxon>
        <taxon>Bacillati</taxon>
        <taxon>Bacillota</taxon>
        <taxon>Bacilli</taxon>
        <taxon>Bacillales</taxon>
        <taxon>Bacillaceae</taxon>
        <taxon>Ornithinibacillus</taxon>
    </lineage>
</organism>
<dbReference type="Proteomes" id="UP000613512">
    <property type="component" value="Unassembled WGS sequence"/>
</dbReference>
<dbReference type="Gene3D" id="1.10.287.1100">
    <property type="entry name" value="Sporulation inhibitor A"/>
    <property type="match status" value="1"/>
</dbReference>
<dbReference type="SUPFAM" id="SSF100985">
    <property type="entry name" value="Sporulation inhibitor Sda"/>
    <property type="match status" value="1"/>
</dbReference>
<dbReference type="Pfam" id="PF08970">
    <property type="entry name" value="Sda"/>
    <property type="match status" value="1"/>
</dbReference>
<accession>A0A916RW59</accession>
<dbReference type="InterPro" id="IPR036916">
    <property type="entry name" value="Sda_sf"/>
</dbReference>
<comment type="caution">
    <text evidence="1">The sequence shown here is derived from an EMBL/GenBank/DDBJ whole genome shotgun (WGS) entry which is preliminary data.</text>
</comment>
<dbReference type="RefSeq" id="WP_188383872.1">
    <property type="nucleotide sequence ID" value="NZ_BMEY01000005.1"/>
</dbReference>
<keyword evidence="2" id="KW-1185">Reference proteome</keyword>